<protein>
    <submittedName>
        <fullName evidence="1">Uncharacterized protein</fullName>
    </submittedName>
</protein>
<accession>X1KD42</accession>
<dbReference type="AlphaFoldDB" id="X1KD42"/>
<reference evidence="1" key="1">
    <citation type="journal article" date="2014" name="Front. Microbiol.">
        <title>High frequency of phylogenetically diverse reductive dehalogenase-homologous genes in deep subseafloor sedimentary metagenomes.</title>
        <authorList>
            <person name="Kawai M."/>
            <person name="Futagami T."/>
            <person name="Toyoda A."/>
            <person name="Takaki Y."/>
            <person name="Nishi S."/>
            <person name="Hori S."/>
            <person name="Arai W."/>
            <person name="Tsubouchi T."/>
            <person name="Morono Y."/>
            <person name="Uchiyama I."/>
            <person name="Ito T."/>
            <person name="Fujiyama A."/>
            <person name="Inagaki F."/>
            <person name="Takami H."/>
        </authorList>
    </citation>
    <scope>NUCLEOTIDE SEQUENCE</scope>
    <source>
        <strain evidence="1">Expedition CK06-06</strain>
    </source>
</reference>
<sequence>SDQPGMQKAKLKFGVDCWQYIYYDTLFVYPFFDAAIAPIPPGDTLQVGLW</sequence>
<proteinExistence type="predicted"/>
<feature type="non-terminal residue" evidence="1">
    <location>
        <position position="1"/>
    </location>
</feature>
<evidence type="ECO:0000313" key="1">
    <source>
        <dbReference type="EMBL" id="GAH91545.1"/>
    </source>
</evidence>
<dbReference type="EMBL" id="BARU01049231">
    <property type="protein sequence ID" value="GAH91545.1"/>
    <property type="molecule type" value="Genomic_DNA"/>
</dbReference>
<comment type="caution">
    <text evidence="1">The sequence shown here is derived from an EMBL/GenBank/DDBJ whole genome shotgun (WGS) entry which is preliminary data.</text>
</comment>
<gene>
    <name evidence="1" type="ORF">S03H2_72629</name>
</gene>
<organism evidence="1">
    <name type="scientific">marine sediment metagenome</name>
    <dbReference type="NCBI Taxonomy" id="412755"/>
    <lineage>
        <taxon>unclassified sequences</taxon>
        <taxon>metagenomes</taxon>
        <taxon>ecological metagenomes</taxon>
    </lineage>
</organism>
<name>X1KD42_9ZZZZ</name>
<feature type="non-terminal residue" evidence="1">
    <location>
        <position position="50"/>
    </location>
</feature>